<dbReference type="InterPro" id="IPR007048">
    <property type="entry name" value="IraD/Gp25-like"/>
</dbReference>
<sequence>MTTDWLGTGFRFPVAPFAFVSGLDLVRQSIGIILDTEPGERIMLPAFGCGLRRYLMAPNSAVTRAAVQEDVTEALSRWEPRIQLTNVAVTAGDDPALVWIDISYVQLLDQRPDNLVFPFYLR</sequence>
<protein>
    <recommendedName>
        <fullName evidence="1">IraD/Gp25-like domain-containing protein</fullName>
    </recommendedName>
</protein>
<name>A0A919TF79_9ACTN</name>
<proteinExistence type="predicted"/>
<dbReference type="Pfam" id="PF04965">
    <property type="entry name" value="GPW_gp25"/>
    <property type="match status" value="1"/>
</dbReference>
<accession>A0A919TF79</accession>
<dbReference type="RefSeq" id="WP_213010017.1">
    <property type="nucleotide sequence ID" value="NZ_BOQN01000076.1"/>
</dbReference>
<reference evidence="2 3" key="1">
    <citation type="submission" date="2021-03" db="EMBL/GenBank/DDBJ databases">
        <title>Whole genome shotgun sequence of Actinoplanes toevensis NBRC 105298.</title>
        <authorList>
            <person name="Komaki H."/>
            <person name="Tamura T."/>
        </authorList>
    </citation>
    <scope>NUCLEOTIDE SEQUENCE [LARGE SCALE GENOMIC DNA]</scope>
    <source>
        <strain evidence="2 3">NBRC 105298</strain>
    </source>
</reference>
<dbReference type="Proteomes" id="UP000677082">
    <property type="component" value="Unassembled WGS sequence"/>
</dbReference>
<keyword evidence="3" id="KW-1185">Reference proteome</keyword>
<gene>
    <name evidence="2" type="ORF">Ato02nite_060300</name>
</gene>
<dbReference type="Gene3D" id="3.10.450.40">
    <property type="match status" value="1"/>
</dbReference>
<feature type="domain" description="IraD/Gp25-like" evidence="1">
    <location>
        <begin position="22"/>
        <end position="105"/>
    </location>
</feature>
<dbReference type="AlphaFoldDB" id="A0A919TF79"/>
<evidence type="ECO:0000259" key="1">
    <source>
        <dbReference type="Pfam" id="PF04965"/>
    </source>
</evidence>
<dbReference type="SUPFAM" id="SSF160719">
    <property type="entry name" value="gpW/gp25-like"/>
    <property type="match status" value="1"/>
</dbReference>
<evidence type="ECO:0000313" key="3">
    <source>
        <dbReference type="Proteomes" id="UP000677082"/>
    </source>
</evidence>
<comment type="caution">
    <text evidence="2">The sequence shown here is derived from an EMBL/GenBank/DDBJ whole genome shotgun (WGS) entry which is preliminary data.</text>
</comment>
<dbReference type="EMBL" id="BOQN01000076">
    <property type="protein sequence ID" value="GIM94237.1"/>
    <property type="molecule type" value="Genomic_DNA"/>
</dbReference>
<organism evidence="2 3">
    <name type="scientific">Paractinoplanes toevensis</name>
    <dbReference type="NCBI Taxonomy" id="571911"/>
    <lineage>
        <taxon>Bacteria</taxon>
        <taxon>Bacillati</taxon>
        <taxon>Actinomycetota</taxon>
        <taxon>Actinomycetes</taxon>
        <taxon>Micromonosporales</taxon>
        <taxon>Micromonosporaceae</taxon>
        <taxon>Paractinoplanes</taxon>
    </lineage>
</organism>
<evidence type="ECO:0000313" key="2">
    <source>
        <dbReference type="EMBL" id="GIM94237.1"/>
    </source>
</evidence>